<dbReference type="InterPro" id="IPR036388">
    <property type="entry name" value="WH-like_DNA-bd_sf"/>
</dbReference>
<evidence type="ECO:0000313" key="3">
    <source>
        <dbReference type="Proteomes" id="UP001250656"/>
    </source>
</evidence>
<dbReference type="Pfam" id="PF14493">
    <property type="entry name" value="HTH_40"/>
    <property type="match status" value="1"/>
</dbReference>
<dbReference type="Gene3D" id="1.10.10.10">
    <property type="entry name" value="Winged helix-like DNA-binding domain superfamily/Winged helix DNA-binding domain"/>
    <property type="match status" value="1"/>
</dbReference>
<dbReference type="RefSeq" id="WP_314014015.1">
    <property type="nucleotide sequence ID" value="NZ_JAVTTP010000001.1"/>
</dbReference>
<evidence type="ECO:0000259" key="1">
    <source>
        <dbReference type="Pfam" id="PF14493"/>
    </source>
</evidence>
<dbReference type="SUPFAM" id="SSF46894">
    <property type="entry name" value="C-terminal effector domain of the bipartite response regulators"/>
    <property type="match status" value="1"/>
</dbReference>
<gene>
    <name evidence="2" type="ORF">RQM65_08040</name>
</gene>
<reference evidence="2 3" key="1">
    <citation type="submission" date="2023-09" db="EMBL/GenBank/DDBJ databases">
        <title>Novel taxa isolated from Blanes Bay.</title>
        <authorList>
            <person name="Rey-Velasco X."/>
            <person name="Lucena T."/>
        </authorList>
    </citation>
    <scope>NUCLEOTIDE SEQUENCE [LARGE SCALE GENOMIC DNA]</scope>
    <source>
        <strain evidence="2 3">S334</strain>
    </source>
</reference>
<dbReference type="Proteomes" id="UP001250656">
    <property type="component" value="Unassembled WGS sequence"/>
</dbReference>
<dbReference type="InterPro" id="IPR029491">
    <property type="entry name" value="Helicase_HTH"/>
</dbReference>
<dbReference type="InterPro" id="IPR016032">
    <property type="entry name" value="Sig_transdc_resp-reg_C-effctor"/>
</dbReference>
<accession>A0ABU3L4E4</accession>
<comment type="caution">
    <text evidence="2">The sequence shown here is derived from an EMBL/GenBank/DDBJ whole genome shotgun (WGS) entry which is preliminary data.</text>
</comment>
<sequence>MGSKDLPAHGLSHKLLEEGHSVKEIARKRGIAESTVHSHFLRLAEEGKSIDLRQFVSQKEIEGLNKAKFELGNPEGLRPYFDFFDEKLSYEKIKMGLFLLNKRCVPRRSNRA</sequence>
<dbReference type="EMBL" id="JAVTTP010000001">
    <property type="protein sequence ID" value="MDT7828611.1"/>
    <property type="molecule type" value="Genomic_DNA"/>
</dbReference>
<name>A0ABU3L4E4_9FLAO</name>
<protein>
    <submittedName>
        <fullName evidence="2">Helix-turn-helix domain-containing protein</fullName>
    </submittedName>
</protein>
<organism evidence="2 3">
    <name type="scientific">Pricia mediterranea</name>
    <dbReference type="NCBI Taxonomy" id="3076079"/>
    <lineage>
        <taxon>Bacteria</taxon>
        <taxon>Pseudomonadati</taxon>
        <taxon>Bacteroidota</taxon>
        <taxon>Flavobacteriia</taxon>
        <taxon>Flavobacteriales</taxon>
        <taxon>Flavobacteriaceae</taxon>
        <taxon>Pricia</taxon>
    </lineage>
</organism>
<proteinExistence type="predicted"/>
<feature type="domain" description="Helicase Helix-turn-helix" evidence="1">
    <location>
        <begin position="11"/>
        <end position="95"/>
    </location>
</feature>
<evidence type="ECO:0000313" key="2">
    <source>
        <dbReference type="EMBL" id="MDT7828611.1"/>
    </source>
</evidence>
<keyword evidence="3" id="KW-1185">Reference proteome</keyword>